<sequence>MEALREQSSSLLKVDIFDVSTHNRRAIIPPRFDSFEALQTISIEDTTLLPLPNFSFCHLPALLHLKVSNVLLGDQGFPPSVFNDVPRLETLRLSRVGFTEIPAALTHLRTLKRLDLSDNEIENVEARVLSTLRGLQVLDLQGNRIEVLDGAVAATLENMTSLQAFRLDGDNPFLCTCELLPFLVWLHKSSIHIGKKSNFATYACKNPSQLSGARLLSPDLLSYLESNCSRDVTDEPSASPPNTTEESHGGKVADVSLSYQIIIPVAIVSVVLSAVGVVATWMLHKRLKRRWVGLFRRFDPNIVPRQVSNTPDQEMGYRYDAYICHHESATEFVVNEMMPEMEGEPGGFRLCLSFRDFLVGADKVDNVATAMKASRFVIVLLDGEFIACGQCMLELNMACTRTLEAGVCVVPAAPSSEAHHLLPDGATGLLLVLLEALPVEALPTTLRVLQDKITCLEWNREDTRRCWQQLKISLRNTTYYQSPQLERVLI</sequence>
<reference evidence="14" key="1">
    <citation type="submission" date="2025-08" db="UniProtKB">
        <authorList>
            <consortium name="RefSeq"/>
        </authorList>
    </citation>
    <scope>IDENTIFICATION</scope>
</reference>
<evidence type="ECO:0000256" key="7">
    <source>
        <dbReference type="ARBA" id="ARBA00022989"/>
    </source>
</evidence>
<dbReference type="SMART" id="SM00255">
    <property type="entry name" value="TIR"/>
    <property type="match status" value="1"/>
</dbReference>
<dbReference type="Proteomes" id="UP000694845">
    <property type="component" value="Unplaced"/>
</dbReference>
<dbReference type="RefSeq" id="XP_022080979.1">
    <property type="nucleotide sequence ID" value="XM_022225287.1"/>
</dbReference>
<evidence type="ECO:0000256" key="4">
    <source>
        <dbReference type="ARBA" id="ARBA00022692"/>
    </source>
</evidence>
<dbReference type="InterPro" id="IPR001611">
    <property type="entry name" value="Leu-rich_rpt"/>
</dbReference>
<feature type="domain" description="TIR" evidence="12">
    <location>
        <begin position="317"/>
        <end position="474"/>
    </location>
</feature>
<gene>
    <name evidence="14" type="primary">LOC110974003</name>
</gene>
<evidence type="ECO:0000256" key="8">
    <source>
        <dbReference type="ARBA" id="ARBA00023136"/>
    </source>
</evidence>
<dbReference type="Gene3D" id="3.40.50.10140">
    <property type="entry name" value="Toll/interleukin-1 receptor homology (TIR) domain"/>
    <property type="match status" value="1"/>
</dbReference>
<dbReference type="Pfam" id="PF13855">
    <property type="entry name" value="LRR_8"/>
    <property type="match status" value="1"/>
</dbReference>
<keyword evidence="13" id="KW-1185">Reference proteome</keyword>
<dbReference type="Pfam" id="PF01582">
    <property type="entry name" value="TIR"/>
    <property type="match status" value="1"/>
</dbReference>
<evidence type="ECO:0000313" key="14">
    <source>
        <dbReference type="RefSeq" id="XP_022080979.1"/>
    </source>
</evidence>
<dbReference type="PANTHER" id="PTHR24365">
    <property type="entry name" value="TOLL-LIKE RECEPTOR"/>
    <property type="match status" value="1"/>
</dbReference>
<feature type="transmembrane region" description="Helical" evidence="11">
    <location>
        <begin position="261"/>
        <end position="283"/>
    </location>
</feature>
<evidence type="ECO:0000256" key="6">
    <source>
        <dbReference type="ARBA" id="ARBA00022737"/>
    </source>
</evidence>
<dbReference type="PANTHER" id="PTHR24365:SF530">
    <property type="entry name" value="MSTPROX-RELATED"/>
    <property type="match status" value="1"/>
</dbReference>
<accession>A0A8B7XJL0</accession>
<dbReference type="GO" id="GO:0038023">
    <property type="term" value="F:signaling receptor activity"/>
    <property type="evidence" value="ECO:0007669"/>
    <property type="project" value="TreeGrafter"/>
</dbReference>
<dbReference type="KEGG" id="aplc:110974003"/>
<dbReference type="Gene3D" id="3.80.10.10">
    <property type="entry name" value="Ribonuclease Inhibitor"/>
    <property type="match status" value="1"/>
</dbReference>
<keyword evidence="7 11" id="KW-1133">Transmembrane helix</keyword>
<comment type="similarity">
    <text evidence="2">Belongs to the Toll-like receptor family.</text>
</comment>
<keyword evidence="9" id="KW-0675">Receptor</keyword>
<dbReference type="SUPFAM" id="SSF52200">
    <property type="entry name" value="Toll/Interleukin receptor TIR domain"/>
    <property type="match status" value="1"/>
</dbReference>
<keyword evidence="3" id="KW-0433">Leucine-rich repeat</keyword>
<evidence type="ECO:0000256" key="11">
    <source>
        <dbReference type="SAM" id="Phobius"/>
    </source>
</evidence>
<evidence type="ECO:0000256" key="9">
    <source>
        <dbReference type="ARBA" id="ARBA00023170"/>
    </source>
</evidence>
<dbReference type="InterPro" id="IPR000157">
    <property type="entry name" value="TIR_dom"/>
</dbReference>
<evidence type="ECO:0000256" key="1">
    <source>
        <dbReference type="ARBA" id="ARBA00004479"/>
    </source>
</evidence>
<dbReference type="SMART" id="SM00082">
    <property type="entry name" value="LRRCT"/>
    <property type="match status" value="1"/>
</dbReference>
<evidence type="ECO:0000259" key="12">
    <source>
        <dbReference type="PROSITE" id="PS50104"/>
    </source>
</evidence>
<dbReference type="InterPro" id="IPR003591">
    <property type="entry name" value="Leu-rich_rpt_typical-subtyp"/>
</dbReference>
<evidence type="ECO:0000256" key="10">
    <source>
        <dbReference type="ARBA" id="ARBA00023180"/>
    </source>
</evidence>
<dbReference type="GO" id="GO:0005886">
    <property type="term" value="C:plasma membrane"/>
    <property type="evidence" value="ECO:0007669"/>
    <property type="project" value="TreeGrafter"/>
</dbReference>
<keyword evidence="8 11" id="KW-0472">Membrane</keyword>
<dbReference type="GO" id="GO:0007165">
    <property type="term" value="P:signal transduction"/>
    <property type="evidence" value="ECO:0007669"/>
    <property type="project" value="InterPro"/>
</dbReference>
<keyword evidence="4 11" id="KW-0812">Transmembrane</keyword>
<keyword evidence="5" id="KW-0732">Signal</keyword>
<organism evidence="13 14">
    <name type="scientific">Acanthaster planci</name>
    <name type="common">Crown-of-thorns starfish</name>
    <dbReference type="NCBI Taxonomy" id="133434"/>
    <lineage>
        <taxon>Eukaryota</taxon>
        <taxon>Metazoa</taxon>
        <taxon>Echinodermata</taxon>
        <taxon>Eleutherozoa</taxon>
        <taxon>Asterozoa</taxon>
        <taxon>Asteroidea</taxon>
        <taxon>Valvatacea</taxon>
        <taxon>Valvatida</taxon>
        <taxon>Acanthasteridae</taxon>
        <taxon>Acanthaster</taxon>
    </lineage>
</organism>
<name>A0A8B7XJL0_ACAPL</name>
<dbReference type="OMA" id="RVASHTE"/>
<keyword evidence="10" id="KW-0325">Glycoprotein</keyword>
<dbReference type="InterPro" id="IPR035897">
    <property type="entry name" value="Toll_tir_struct_dom_sf"/>
</dbReference>
<dbReference type="PROSITE" id="PS50104">
    <property type="entry name" value="TIR"/>
    <property type="match status" value="1"/>
</dbReference>
<evidence type="ECO:0000256" key="3">
    <source>
        <dbReference type="ARBA" id="ARBA00022614"/>
    </source>
</evidence>
<dbReference type="SUPFAM" id="SSF52058">
    <property type="entry name" value="L domain-like"/>
    <property type="match status" value="1"/>
</dbReference>
<protein>
    <submittedName>
        <fullName evidence="14">Toll-like receptor 2 type-2</fullName>
    </submittedName>
</protein>
<dbReference type="OrthoDB" id="643377at2759"/>
<evidence type="ECO:0000256" key="2">
    <source>
        <dbReference type="ARBA" id="ARBA00009634"/>
    </source>
</evidence>
<comment type="subcellular location">
    <subcellularLocation>
        <location evidence="1">Membrane</location>
        <topology evidence="1">Single-pass type I membrane protein</topology>
    </subcellularLocation>
</comment>
<evidence type="ECO:0000313" key="13">
    <source>
        <dbReference type="Proteomes" id="UP000694845"/>
    </source>
</evidence>
<dbReference type="InterPro" id="IPR000483">
    <property type="entry name" value="Cys-rich_flank_reg_C"/>
</dbReference>
<dbReference type="AlphaFoldDB" id="A0A8B7XJL0"/>
<keyword evidence="6" id="KW-0677">Repeat</keyword>
<dbReference type="GeneID" id="110974003"/>
<proteinExistence type="inferred from homology"/>
<evidence type="ECO:0000256" key="5">
    <source>
        <dbReference type="ARBA" id="ARBA00022729"/>
    </source>
</evidence>
<dbReference type="SMART" id="SM00369">
    <property type="entry name" value="LRR_TYP"/>
    <property type="match status" value="3"/>
</dbReference>
<dbReference type="InterPro" id="IPR032675">
    <property type="entry name" value="LRR_dom_sf"/>
</dbReference>